<feature type="compositionally biased region" description="Pro residues" evidence="1">
    <location>
        <begin position="251"/>
        <end position="271"/>
    </location>
</feature>
<feature type="compositionally biased region" description="Pro residues" evidence="1">
    <location>
        <begin position="36"/>
        <end position="49"/>
    </location>
</feature>
<feature type="compositionally biased region" description="Pro residues" evidence="1">
    <location>
        <begin position="517"/>
        <end position="529"/>
    </location>
</feature>
<dbReference type="GO" id="GO:0030041">
    <property type="term" value="P:actin filament polymerization"/>
    <property type="evidence" value="ECO:0007669"/>
    <property type="project" value="TreeGrafter"/>
</dbReference>
<dbReference type="EMBL" id="JANVFO010000012">
    <property type="protein sequence ID" value="KAJ3734751.1"/>
    <property type="molecule type" value="Genomic_DNA"/>
</dbReference>
<feature type="region of interest" description="Disordered" evidence="1">
    <location>
        <begin position="1"/>
        <end position="101"/>
    </location>
</feature>
<organism evidence="2 3">
    <name type="scientific">Lentinula guzmanii</name>
    <dbReference type="NCBI Taxonomy" id="2804957"/>
    <lineage>
        <taxon>Eukaryota</taxon>
        <taxon>Fungi</taxon>
        <taxon>Dikarya</taxon>
        <taxon>Basidiomycota</taxon>
        <taxon>Agaricomycotina</taxon>
        <taxon>Agaricomycetes</taxon>
        <taxon>Agaricomycetidae</taxon>
        <taxon>Agaricales</taxon>
        <taxon>Marasmiineae</taxon>
        <taxon>Omphalotaceae</taxon>
        <taxon>Lentinula</taxon>
    </lineage>
</organism>
<dbReference type="Proteomes" id="UP001176059">
    <property type="component" value="Unassembled WGS sequence"/>
</dbReference>
<dbReference type="GO" id="GO:0005884">
    <property type="term" value="C:actin filament"/>
    <property type="evidence" value="ECO:0007669"/>
    <property type="project" value="TreeGrafter"/>
</dbReference>
<accession>A0AA38JSM3</accession>
<gene>
    <name evidence="2" type="ORF">DFJ43DRAFT_100119</name>
</gene>
<feature type="compositionally biased region" description="Basic and acidic residues" evidence="1">
    <location>
        <begin position="429"/>
        <end position="454"/>
    </location>
</feature>
<protein>
    <submittedName>
        <fullName evidence="2">Uncharacterized protein</fullName>
    </submittedName>
</protein>
<feature type="region of interest" description="Disordered" evidence="1">
    <location>
        <begin position="244"/>
        <end position="326"/>
    </location>
</feature>
<evidence type="ECO:0000313" key="2">
    <source>
        <dbReference type="EMBL" id="KAJ3734751.1"/>
    </source>
</evidence>
<evidence type="ECO:0000313" key="3">
    <source>
        <dbReference type="Proteomes" id="UP001176059"/>
    </source>
</evidence>
<dbReference type="AlphaFoldDB" id="A0AA38JSM3"/>
<keyword evidence="3" id="KW-1185">Reference proteome</keyword>
<sequence length="552" mass="60698">MSEAVRGRQRVFHVTNRGSDSESSDEETPIQHSIYSPPPLPKPNPPAPSPLTTNIPKRAPRNQQSHHSLSSPSSLSSPAAEETPPPSTPGVSGPSIDITAEDPNIAWTSSPYDYPAQRSQKFKIFKTFHSPKHNRPSSKRPATSPTVSTPDERILILVTADSERYVNVEITGAQNSAYIRECVFTKLNIYDEEDQARFSIYQTEIGAYATSEALTNEKLFELCKKLGDARGTLKLLVSHSSATVHEQPLQPVRPLPPVSPPSVVTIPPPVLPQTQTLQPLKPKRHSGSRREGSISSTSEQIPTDSPGYDADLDNADRDNRSTMRPPTQQMLNTIANAVPPSPIASRRSGAPLPSRPTSPPPPPTPPPMIDRYGNVLPTPPPPPPLSPNRATFPINDDNSLTPPARHHIRSGSDAASERERMLQHAQQPHNDKQDFFEARGERRRQRSDQDDRSPNNDSWVFIQKVDSEAQPLPHPQPSSPSPSQDQTRQSPSKSSRTIRNHVSPTRYNPSSSKGFRIPPPPRGTPPVPTPRLILVSRNQYVLPAKLSPLAGR</sequence>
<proteinExistence type="predicted"/>
<dbReference type="InterPro" id="IPR051412">
    <property type="entry name" value="Formin_Homology_Diaphanous_sf"/>
</dbReference>
<evidence type="ECO:0000256" key="1">
    <source>
        <dbReference type="SAM" id="MobiDB-lite"/>
    </source>
</evidence>
<feature type="compositionally biased region" description="Pro residues" evidence="1">
    <location>
        <begin position="377"/>
        <end position="386"/>
    </location>
</feature>
<feature type="region of interest" description="Disordered" evidence="1">
    <location>
        <begin position="128"/>
        <end position="148"/>
    </location>
</feature>
<name>A0AA38JSM3_9AGAR</name>
<feature type="compositionally biased region" description="Polar residues" evidence="1">
    <location>
        <begin position="293"/>
        <end position="303"/>
    </location>
</feature>
<feature type="compositionally biased region" description="Basic residues" evidence="1">
    <location>
        <begin position="128"/>
        <end position="138"/>
    </location>
</feature>
<feature type="compositionally biased region" description="Low complexity" evidence="1">
    <location>
        <begin position="65"/>
        <end position="82"/>
    </location>
</feature>
<feature type="region of interest" description="Disordered" evidence="1">
    <location>
        <begin position="338"/>
        <end position="530"/>
    </location>
</feature>
<dbReference type="PANTHER" id="PTHR45691">
    <property type="entry name" value="PROTEIN DIAPHANOUS"/>
    <property type="match status" value="1"/>
</dbReference>
<reference evidence="2" key="2">
    <citation type="journal article" date="2023" name="Proc. Natl. Acad. Sci. U.S.A.">
        <title>A global phylogenomic analysis of the shiitake genus Lentinula.</title>
        <authorList>
            <person name="Sierra-Patev S."/>
            <person name="Min B."/>
            <person name="Naranjo-Ortiz M."/>
            <person name="Looney B."/>
            <person name="Konkel Z."/>
            <person name="Slot J.C."/>
            <person name="Sakamoto Y."/>
            <person name="Steenwyk J.L."/>
            <person name="Rokas A."/>
            <person name="Carro J."/>
            <person name="Camarero S."/>
            <person name="Ferreira P."/>
            <person name="Molpeceres G."/>
            <person name="Ruiz-Duenas F.J."/>
            <person name="Serrano A."/>
            <person name="Henrissat B."/>
            <person name="Drula E."/>
            <person name="Hughes K.W."/>
            <person name="Mata J.L."/>
            <person name="Ishikawa N.K."/>
            <person name="Vargas-Isla R."/>
            <person name="Ushijima S."/>
            <person name="Smith C.A."/>
            <person name="Donoghue J."/>
            <person name="Ahrendt S."/>
            <person name="Andreopoulos W."/>
            <person name="He G."/>
            <person name="LaButti K."/>
            <person name="Lipzen A."/>
            <person name="Ng V."/>
            <person name="Riley R."/>
            <person name="Sandor L."/>
            <person name="Barry K."/>
            <person name="Martinez A.T."/>
            <person name="Xiao Y."/>
            <person name="Gibbons J.G."/>
            <person name="Terashima K."/>
            <person name="Grigoriev I.V."/>
            <person name="Hibbett D."/>
        </authorList>
    </citation>
    <scope>NUCLEOTIDE SEQUENCE</scope>
    <source>
        <strain evidence="2">ET3784</strain>
    </source>
</reference>
<feature type="compositionally biased region" description="Polar residues" evidence="1">
    <location>
        <begin position="493"/>
        <end position="513"/>
    </location>
</feature>
<comment type="caution">
    <text evidence="2">The sequence shown here is derived from an EMBL/GenBank/DDBJ whole genome shotgun (WGS) entry which is preliminary data.</text>
</comment>
<feature type="compositionally biased region" description="Pro residues" evidence="1">
    <location>
        <begin position="353"/>
        <end position="368"/>
    </location>
</feature>
<reference evidence="2" key="1">
    <citation type="submission" date="2022-08" db="EMBL/GenBank/DDBJ databases">
        <authorList>
            <consortium name="DOE Joint Genome Institute"/>
            <person name="Min B."/>
            <person name="Sierra-Patev S."/>
            <person name="Naranjo-Ortiz M."/>
            <person name="Looney B."/>
            <person name="Konkel Z."/>
            <person name="Slot J.C."/>
            <person name="Sakamoto Y."/>
            <person name="Steenwyk J.L."/>
            <person name="Rokas A."/>
            <person name="Carro J."/>
            <person name="Camarero S."/>
            <person name="Ferreira P."/>
            <person name="Molpeceres G."/>
            <person name="Ruiz-duenas F.J."/>
            <person name="Serrano A."/>
            <person name="Henrissat B."/>
            <person name="Drula E."/>
            <person name="Hughes K.W."/>
            <person name="Mata J.L."/>
            <person name="Ishikawa N.K."/>
            <person name="Vargas-Isla R."/>
            <person name="Ushijima S."/>
            <person name="Smith C.A."/>
            <person name="Ahrendt S."/>
            <person name="Andreopoulos W."/>
            <person name="He G."/>
            <person name="LaButti K."/>
            <person name="Lipzen A."/>
            <person name="Ng V."/>
            <person name="Riley R."/>
            <person name="Sandor L."/>
            <person name="Barry K."/>
            <person name="Martinez A.T."/>
            <person name="Xiao Y."/>
            <person name="Gibbons J.G."/>
            <person name="Terashima K."/>
            <person name="Hibbett D.S."/>
            <person name="Grigoriev I.V."/>
        </authorList>
    </citation>
    <scope>NUCLEOTIDE SEQUENCE</scope>
    <source>
        <strain evidence="2">ET3784</strain>
    </source>
</reference>
<feature type="compositionally biased region" description="Low complexity" evidence="1">
    <location>
        <begin position="481"/>
        <end position="492"/>
    </location>
</feature>
<dbReference type="PANTHER" id="PTHR45691:SF6">
    <property type="entry name" value="PROTEIN DIAPHANOUS"/>
    <property type="match status" value="1"/>
</dbReference>